<proteinExistence type="evidence at transcript level"/>
<feature type="signal peptide" evidence="1">
    <location>
        <begin position="1"/>
        <end position="23"/>
    </location>
</feature>
<sequence>MMAPSKMLALLAILALSWSAATAALFPQVIPTTPAFTAINHPCTQYCMLQQPFTTTVGSPILSLPFLPQQQAFPIIVSPWQQHQQCMLHCVAGAQIQQQQQQIVTISNPIAAAVQFPYLSSPLTAAMQVPFLSNSLATTALQVPFLSNPLTTAAIQSPYLYNPMDVAIQSSYLFNPVMQSPYLLNPVATPMQVPFMSNPMAAAMQLPCAL</sequence>
<feature type="chain" id="PRO_5026107530" evidence="1">
    <location>
        <begin position="24"/>
        <end position="210"/>
    </location>
</feature>
<evidence type="ECO:0000256" key="1">
    <source>
        <dbReference type="SAM" id="SignalP"/>
    </source>
</evidence>
<reference evidence="2" key="1">
    <citation type="submission" date="2019-07" db="EMBL/GenBank/DDBJ databases">
        <authorList>
            <person name="Tiwari A."/>
            <person name="Gaur V.S."/>
            <person name="Sood S."/>
            <person name="Taj G."/>
            <person name="Pandey D."/>
            <person name="Jain P.A."/>
            <person name="Ramteke P.W."/>
            <person name="Kumar A."/>
        </authorList>
    </citation>
    <scope>NUCLEOTIDE SEQUENCE</scope>
</reference>
<protein>
    <submittedName>
        <fullName evidence="2">Storage protein</fullName>
    </submittedName>
</protein>
<evidence type="ECO:0000313" key="2">
    <source>
        <dbReference type="EMBL" id="QIN53264.1"/>
    </source>
</evidence>
<dbReference type="EMBL" id="MN170807">
    <property type="protein sequence ID" value="QIN53264.1"/>
    <property type="molecule type" value="mRNA"/>
</dbReference>
<dbReference type="AlphaFoldDB" id="A0A6G8MV80"/>
<accession>A0A6G8MV80</accession>
<organism evidence="2">
    <name type="scientific">Eleusine coracana subsp. coracana</name>
    <dbReference type="NCBI Taxonomy" id="191504"/>
    <lineage>
        <taxon>Eukaryota</taxon>
        <taxon>Viridiplantae</taxon>
        <taxon>Streptophyta</taxon>
        <taxon>Embryophyta</taxon>
        <taxon>Tracheophyta</taxon>
        <taxon>Spermatophyta</taxon>
        <taxon>Magnoliopsida</taxon>
        <taxon>Liliopsida</taxon>
        <taxon>Poales</taxon>
        <taxon>Poaceae</taxon>
        <taxon>PACMAD clade</taxon>
        <taxon>Chloridoideae</taxon>
        <taxon>Cynodonteae</taxon>
        <taxon>Eleusininae</taxon>
        <taxon>Eleusine</taxon>
    </lineage>
</organism>
<name>A0A6G8MV80_ELECO</name>
<keyword evidence="1" id="KW-0732">Signal</keyword>